<protein>
    <submittedName>
        <fullName evidence="1">Uncharacterized protein</fullName>
    </submittedName>
</protein>
<keyword evidence="2" id="KW-1185">Reference proteome</keyword>
<dbReference type="OrthoDB" id="10263753at2759"/>
<dbReference type="AlphaFoldDB" id="A0A3P7L7Y7"/>
<sequence length="232" mass="25808">MGCPLSLLCKLILAHWKQRLLDPPPSSSRHRLLDEVVFSGPVRKCCALLTEVYSTLITLGVSPTKWLFRLSSSTTGQRLTAICLAALGQLMQTLQGLLLEHGDDAFQSFTDRVPAFFCVISNLSRWCRHSSQPMEGGNTSMALSAACLLHPKLVEELNDFDSSMAAPVPSCPTLDEATRRDLIYRLFRLGALNFEGVQLKTGEISPVYFDIRLTMSDPALLVNSISYWTKYH</sequence>
<name>A0A3P7L7Y7_DIBLA</name>
<accession>A0A3P7L7Y7</accession>
<dbReference type="Proteomes" id="UP000281553">
    <property type="component" value="Unassembled WGS sequence"/>
</dbReference>
<proteinExistence type="predicted"/>
<evidence type="ECO:0000313" key="2">
    <source>
        <dbReference type="Proteomes" id="UP000281553"/>
    </source>
</evidence>
<dbReference type="EMBL" id="UYRU01054428">
    <property type="protein sequence ID" value="VDN12654.1"/>
    <property type="molecule type" value="Genomic_DNA"/>
</dbReference>
<gene>
    <name evidence="1" type="ORF">DILT_LOCUS8485</name>
</gene>
<dbReference type="InterPro" id="IPR029057">
    <property type="entry name" value="PRTase-like"/>
</dbReference>
<organism evidence="1 2">
    <name type="scientific">Dibothriocephalus latus</name>
    <name type="common">Fish tapeworm</name>
    <name type="synonym">Diphyllobothrium latum</name>
    <dbReference type="NCBI Taxonomy" id="60516"/>
    <lineage>
        <taxon>Eukaryota</taxon>
        <taxon>Metazoa</taxon>
        <taxon>Spiralia</taxon>
        <taxon>Lophotrochozoa</taxon>
        <taxon>Platyhelminthes</taxon>
        <taxon>Cestoda</taxon>
        <taxon>Eucestoda</taxon>
        <taxon>Diphyllobothriidea</taxon>
        <taxon>Diphyllobothriidae</taxon>
        <taxon>Dibothriocephalus</taxon>
    </lineage>
</organism>
<reference evidence="1 2" key="1">
    <citation type="submission" date="2018-11" db="EMBL/GenBank/DDBJ databases">
        <authorList>
            <consortium name="Pathogen Informatics"/>
        </authorList>
    </citation>
    <scope>NUCLEOTIDE SEQUENCE [LARGE SCALE GENOMIC DNA]</scope>
</reference>
<dbReference type="Gene3D" id="3.40.50.2020">
    <property type="match status" value="1"/>
</dbReference>
<evidence type="ECO:0000313" key="1">
    <source>
        <dbReference type="EMBL" id="VDN12654.1"/>
    </source>
</evidence>